<protein>
    <submittedName>
        <fullName evidence="2">DUF1707 domain-containing protein</fullName>
    </submittedName>
</protein>
<proteinExistence type="predicted"/>
<dbReference type="PANTHER" id="PTHR40763">
    <property type="entry name" value="MEMBRANE PROTEIN-RELATED"/>
    <property type="match status" value="1"/>
</dbReference>
<dbReference type="InterPro" id="IPR012551">
    <property type="entry name" value="DUF1707_SHOCT-like"/>
</dbReference>
<dbReference type="EMBL" id="RQYT01000016">
    <property type="protein sequence ID" value="RRD49445.1"/>
    <property type="molecule type" value="Genomic_DNA"/>
</dbReference>
<dbReference type="OrthoDB" id="4772576at2"/>
<sequence length="238" mass="26496">MEAMSESTWSDLDLRVTHTEREKAAAQLRDAMADGRLTLEEFDARLPAALNAVTRGDLHRVLRDLIPGEGFESLFQSGNGDPTTPGMTWEHPLIHRVSFKGLELIGAWDVPPFMEFVSGGGGLYLNFVEARPLAPVIDIVFTGTIRPYLVVPRGWGVDLRATTVTPEPVTQVNNGRVTTGTSWGMTVRSRVPTRPEPGQPLLLLRGTFQQGLIAREPNWWDRRRLAKHQRRRAALPAS</sequence>
<organism evidence="2 3">
    <name type="scientific">Arachnia propionica</name>
    <dbReference type="NCBI Taxonomy" id="1750"/>
    <lineage>
        <taxon>Bacteria</taxon>
        <taxon>Bacillati</taxon>
        <taxon>Actinomycetota</taxon>
        <taxon>Actinomycetes</taxon>
        <taxon>Propionibacteriales</taxon>
        <taxon>Propionibacteriaceae</taxon>
        <taxon>Arachnia</taxon>
    </lineage>
</organism>
<dbReference type="AlphaFoldDB" id="A0A3P1WT25"/>
<name>A0A3P1WT25_9ACTN</name>
<reference evidence="2 3" key="1">
    <citation type="submission" date="2018-11" db="EMBL/GenBank/DDBJ databases">
        <title>Genomes From Bacteria Associated with the Canine Oral Cavity: a Test Case for Automated Genome-Based Taxonomic Assignment.</title>
        <authorList>
            <person name="Coil D.A."/>
            <person name="Jospin G."/>
            <person name="Darling A.E."/>
            <person name="Wallis C."/>
            <person name="Davis I.J."/>
            <person name="Harris S."/>
            <person name="Eisen J.A."/>
            <person name="Holcombe L.J."/>
            <person name="O'Flynn C."/>
        </authorList>
    </citation>
    <scope>NUCLEOTIDE SEQUENCE [LARGE SCALE GENOMIC DNA]</scope>
    <source>
        <strain evidence="2 3">OH2822_COT-296</strain>
    </source>
</reference>
<evidence type="ECO:0000313" key="3">
    <source>
        <dbReference type="Proteomes" id="UP000280935"/>
    </source>
</evidence>
<evidence type="ECO:0000259" key="1">
    <source>
        <dbReference type="Pfam" id="PF08044"/>
    </source>
</evidence>
<gene>
    <name evidence="2" type="ORF">EII35_08215</name>
</gene>
<feature type="domain" description="DUF1707" evidence="1">
    <location>
        <begin position="14"/>
        <end position="65"/>
    </location>
</feature>
<dbReference type="Pfam" id="PF08044">
    <property type="entry name" value="DUF1707"/>
    <property type="match status" value="1"/>
</dbReference>
<dbReference type="PANTHER" id="PTHR40763:SF5">
    <property type="entry name" value="MEMBRANE PROTEIN"/>
    <property type="match status" value="1"/>
</dbReference>
<comment type="caution">
    <text evidence="2">The sequence shown here is derived from an EMBL/GenBank/DDBJ whole genome shotgun (WGS) entry which is preliminary data.</text>
</comment>
<evidence type="ECO:0000313" key="2">
    <source>
        <dbReference type="EMBL" id="RRD49445.1"/>
    </source>
</evidence>
<accession>A0A3P1WT25</accession>
<dbReference type="Proteomes" id="UP000280935">
    <property type="component" value="Unassembled WGS sequence"/>
</dbReference>